<feature type="coiled-coil region" evidence="9">
    <location>
        <begin position="356"/>
        <end position="383"/>
    </location>
</feature>
<dbReference type="GO" id="GO:0007020">
    <property type="term" value="P:microtubule nucleation"/>
    <property type="evidence" value="ECO:0007669"/>
    <property type="project" value="InterPro"/>
</dbReference>
<dbReference type="Pfam" id="PF04130">
    <property type="entry name" value="GCP_C_terminal"/>
    <property type="match status" value="1"/>
</dbReference>
<evidence type="ECO:0000256" key="9">
    <source>
        <dbReference type="SAM" id="Coils"/>
    </source>
</evidence>
<proteinExistence type="inferred from homology"/>
<evidence type="ECO:0000256" key="3">
    <source>
        <dbReference type="ARBA" id="ARBA00022490"/>
    </source>
</evidence>
<dbReference type="GO" id="GO:0000278">
    <property type="term" value="P:mitotic cell cycle"/>
    <property type="evidence" value="ECO:0007669"/>
    <property type="project" value="TreeGrafter"/>
</dbReference>
<feature type="domain" description="Gamma tubulin complex component protein N-terminal" evidence="12">
    <location>
        <begin position="269"/>
        <end position="507"/>
    </location>
</feature>
<keyword evidence="13" id="KW-1185">Reference proteome</keyword>
<dbReference type="GO" id="GO:0043015">
    <property type="term" value="F:gamma-tubulin binding"/>
    <property type="evidence" value="ECO:0007669"/>
    <property type="project" value="InterPro"/>
</dbReference>
<dbReference type="OrthoDB" id="66546at2759"/>
<keyword evidence="4 8" id="KW-0493">Microtubule</keyword>
<dbReference type="GO" id="GO:0031122">
    <property type="term" value="P:cytoplasmic microtubule organization"/>
    <property type="evidence" value="ECO:0007669"/>
    <property type="project" value="TreeGrafter"/>
</dbReference>
<evidence type="ECO:0000259" key="11">
    <source>
        <dbReference type="Pfam" id="PF04130"/>
    </source>
</evidence>
<dbReference type="PANTHER" id="PTHR19302">
    <property type="entry name" value="GAMMA TUBULIN COMPLEX PROTEIN"/>
    <property type="match status" value="1"/>
</dbReference>
<reference evidence="14" key="2">
    <citation type="submission" date="2025-08" db="UniProtKB">
        <authorList>
            <consortium name="RefSeq"/>
        </authorList>
    </citation>
    <scope>IDENTIFICATION</scope>
    <source>
        <tissue evidence="14">Whole sample</tissue>
    </source>
</reference>
<dbReference type="RefSeq" id="XP_022329438.1">
    <property type="nucleotide sequence ID" value="XM_022473730.1"/>
</dbReference>
<dbReference type="InterPro" id="IPR041470">
    <property type="entry name" value="GCP_N"/>
</dbReference>
<feature type="domain" description="Gamma tubulin complex component C-terminal" evidence="11">
    <location>
        <begin position="734"/>
        <end position="1027"/>
    </location>
</feature>
<dbReference type="PANTHER" id="PTHR19302:SF33">
    <property type="entry name" value="GAMMA-TUBULIN COMPLEX COMPONENT 5"/>
    <property type="match status" value="1"/>
</dbReference>
<sequence length="1042" mass="120441">MARWANIENDIKRLIYHLTGFQEKDENFGLCVQFALSNIKYHRFLSVDSHKVTKTLNGMLEKFEIHSQLEKKDCLQRLCEQFLEAPCFEGRDTGKTDTHYSLLFMLLNIGENPTHATYAEQPRILKVPEVVDNFDWGAYLREGEETYSTIYADSDSESDWDPLSDEETIVPVRSKELVEEDKNQVVDPSISAITVDASTFCIEEEPDPQESGMNWLTRNVTVQYWCGQSRAEDIDSTENLKKDWERYREATDPIYSNYNSVTVSEIQLLREVLWILGGVTDSFVFILHGEEFIVRENVFVQHLTDNSLESYLSCFAKYGSCVQRLLCFEEESICGSCDLSITDPNSLTCQTYQAFANAISNFIKSLRKELTKLEKKIIQQEQTMTLAMLHGDLALWLKKIEVIHSVYVRGIREADWLVNNCQRASHLLSVLYETVVEYDTLGQNASDITDLLIPLWIQTTKPYIEVIDEWITNGNLLDPRSEFILKRNENVKSLDESFWETAFTIHMPADSVMQDEVQQSKHTIMQTGSTSVNRSNKGNNSLQPSQQMDTTSVNRSNRGTNSAEKTRGSSHWAPEFLEPVILEVVLAGKSMEMLQDLGKLADVCGVKKDKSLYGLFLESLQDLLGTRPHDDFIEDPPPAFTMYPEQIDRQMKMKGVFDPLLKINFLNLFHSCNVRLQGSIDEEDQDSKMLSVLETERLQPVNRVLRQCLYPHISQKYSRVCSCLVQVLKDEYRLMGYLAAMRHFFLMEAGDTMFDFYTPIFDKIRLNSHWRDISSVNLILQEALQSHFPEESSRLYVSIEDLPKDRRPINITDCIKLHYKVPWPVDVVISSKCQAIYNQIFTFLLQVKRAKYCLDELRFCDLEKDPLLHSQSGTEFSLHLDEDMPREGRIHRMHILRMRLTYFVNSLHNYIMTRILHSTGIEFKQDLEKAKDLDQIIAVHNKYVNTIHERCLLHKMVKLLKQAVMNVLNLILNFQALWDEGIHEISLKTIEGMEIEFSRCILFLSTFLNNVIKRGSFPHLESLAFALVTSTEHLTKGRAHVT</sequence>
<dbReference type="FunFam" id="1.20.120.1900:FF:000005">
    <property type="entry name" value="Gamma-tubulin complex component"/>
    <property type="match status" value="1"/>
</dbReference>
<keyword evidence="3 8" id="KW-0963">Cytoplasm</keyword>
<evidence type="ECO:0000256" key="10">
    <source>
        <dbReference type="SAM" id="MobiDB-lite"/>
    </source>
</evidence>
<evidence type="ECO:0000256" key="6">
    <source>
        <dbReference type="ARBA" id="ARBA00093416"/>
    </source>
</evidence>
<dbReference type="GO" id="GO:0051011">
    <property type="term" value="F:microtubule minus-end binding"/>
    <property type="evidence" value="ECO:0007669"/>
    <property type="project" value="TreeGrafter"/>
</dbReference>
<dbReference type="InterPro" id="IPR059169">
    <property type="entry name" value="GCP5_N_ext"/>
</dbReference>
<dbReference type="GO" id="GO:0000930">
    <property type="term" value="C:gamma-tubulin complex"/>
    <property type="evidence" value="ECO:0007669"/>
    <property type="project" value="TreeGrafter"/>
</dbReference>
<evidence type="ECO:0000256" key="5">
    <source>
        <dbReference type="ARBA" id="ARBA00023212"/>
    </source>
</evidence>
<evidence type="ECO:0000313" key="13">
    <source>
        <dbReference type="Proteomes" id="UP000694844"/>
    </source>
</evidence>
<dbReference type="GO" id="GO:0051321">
    <property type="term" value="P:meiotic cell cycle"/>
    <property type="evidence" value="ECO:0007669"/>
    <property type="project" value="TreeGrafter"/>
</dbReference>
<evidence type="ECO:0000256" key="2">
    <source>
        <dbReference type="ARBA" id="ARBA00010337"/>
    </source>
</evidence>
<reference evidence="13" key="1">
    <citation type="submission" date="2024-06" db="UniProtKB">
        <authorList>
            <consortium name="RefSeq"/>
        </authorList>
    </citation>
    <scope>NUCLEOTIDE SEQUENCE [LARGE SCALE GENOMIC DNA]</scope>
</reference>
<accession>A0A8B8DNX4</accession>
<evidence type="ECO:0000256" key="4">
    <source>
        <dbReference type="ARBA" id="ARBA00022701"/>
    </source>
</evidence>
<feature type="compositionally biased region" description="Polar residues" evidence="10">
    <location>
        <begin position="516"/>
        <end position="563"/>
    </location>
</feature>
<protein>
    <recommendedName>
        <fullName evidence="8">Gamma-tubulin complex component</fullName>
    </recommendedName>
</protein>
<evidence type="ECO:0000256" key="8">
    <source>
        <dbReference type="RuleBase" id="RU363050"/>
    </source>
</evidence>
<organism evidence="13 14">
    <name type="scientific">Crassostrea virginica</name>
    <name type="common">Eastern oyster</name>
    <dbReference type="NCBI Taxonomy" id="6565"/>
    <lineage>
        <taxon>Eukaryota</taxon>
        <taxon>Metazoa</taxon>
        <taxon>Spiralia</taxon>
        <taxon>Lophotrochozoa</taxon>
        <taxon>Mollusca</taxon>
        <taxon>Bivalvia</taxon>
        <taxon>Autobranchia</taxon>
        <taxon>Pteriomorphia</taxon>
        <taxon>Ostreida</taxon>
        <taxon>Ostreoidea</taxon>
        <taxon>Ostreidae</taxon>
        <taxon>Crassostrea</taxon>
    </lineage>
</organism>
<evidence type="ECO:0000256" key="7">
    <source>
        <dbReference type="ARBA" id="ARBA00093551"/>
    </source>
</evidence>
<dbReference type="Pfam" id="PF17681">
    <property type="entry name" value="GCP_N_terminal"/>
    <property type="match status" value="1"/>
</dbReference>
<dbReference type="GO" id="GO:0005874">
    <property type="term" value="C:microtubule"/>
    <property type="evidence" value="ECO:0007669"/>
    <property type="project" value="UniProtKB-KW"/>
</dbReference>
<keyword evidence="9" id="KW-0175">Coiled coil</keyword>
<dbReference type="CDD" id="cd22572">
    <property type="entry name" value="GCP5_NTD"/>
    <property type="match status" value="1"/>
</dbReference>
<dbReference type="GO" id="GO:0005813">
    <property type="term" value="C:centrosome"/>
    <property type="evidence" value="ECO:0007669"/>
    <property type="project" value="UniProtKB-SubCell"/>
</dbReference>
<dbReference type="AlphaFoldDB" id="A0A8B8DNX4"/>
<name>A0A8B8DNX4_CRAVI</name>
<feature type="region of interest" description="Disordered" evidence="10">
    <location>
        <begin position="516"/>
        <end position="570"/>
    </location>
</feature>
<dbReference type="KEGG" id="cvn:111128222"/>
<dbReference type="GeneID" id="111128222"/>
<evidence type="ECO:0000313" key="14">
    <source>
        <dbReference type="RefSeq" id="XP_022329438.1"/>
    </source>
</evidence>
<comment type="function">
    <text evidence="6">Component of the gamma-tubulin ring complex (gTuRC) which mediates microtubule nucleation. The gTuRC regulates the minus-end nucleation of alpha-beta tubulin heterodimers that grow into microtubule protafilaments, a critical step in centrosome duplication and spindle formation.</text>
</comment>
<dbReference type="Gene3D" id="1.20.120.1900">
    <property type="entry name" value="Gamma-tubulin complex, C-terminal domain"/>
    <property type="match status" value="1"/>
</dbReference>
<dbReference type="InterPro" id="IPR042241">
    <property type="entry name" value="GCP_C_sf"/>
</dbReference>
<comment type="subcellular location">
    <subcellularLocation>
        <location evidence="1">Cytoplasm</location>
        <location evidence="1">Cytoskeleton</location>
        <location evidence="1">Microtubule organizing center</location>
        <location evidence="1">Centrosome</location>
    </subcellularLocation>
</comment>
<dbReference type="InterPro" id="IPR007259">
    <property type="entry name" value="GCP"/>
</dbReference>
<keyword evidence="5 8" id="KW-0206">Cytoskeleton</keyword>
<dbReference type="InterPro" id="IPR040457">
    <property type="entry name" value="GCP_C"/>
</dbReference>
<comment type="subunit">
    <text evidence="7">Component of the gamma-tubulin ring complex (gTuRC) consisting of TUBGCP2, TUBGCP3, TUBGCP4, TUBGCP5 and TUBGCP6 and gamma-tubulin TUBG1 or TUBG2. TUBGCP2, TUBGCP3, TUBGCP4, TUBGCP5 and TUBGCP6 assemble in a 5:5:2:1:1 stoichiometry; each is associated with a gamma-tubulin, thereby arranging 14 gamma-tubulins in a helical manner. Gamma-tubulin at the first position is blocked by TUBGCP3 at the last position, allowing 13 protafilaments to grow into a microtubule. The gTuRC (via TUBGCP3 and TUBGCP6) interacts with ACTB and MZT1; the interactions form a luminal bridge that stabilizes the initial structure during complex assembly. The gTuRC (via TUBGCP2) interacts with MZT2A/MZT2B and CDK5RAP2 (via CM1 motif); the interactions play a role in gTuRC activation.</text>
</comment>
<gene>
    <name evidence="14" type="primary">LOC111128222</name>
</gene>
<evidence type="ECO:0000259" key="12">
    <source>
        <dbReference type="Pfam" id="PF17681"/>
    </source>
</evidence>
<dbReference type="GO" id="GO:0051225">
    <property type="term" value="P:spindle assembly"/>
    <property type="evidence" value="ECO:0007669"/>
    <property type="project" value="TreeGrafter"/>
</dbReference>
<evidence type="ECO:0000256" key="1">
    <source>
        <dbReference type="ARBA" id="ARBA00004300"/>
    </source>
</evidence>
<dbReference type="GO" id="GO:0000922">
    <property type="term" value="C:spindle pole"/>
    <property type="evidence" value="ECO:0007669"/>
    <property type="project" value="InterPro"/>
</dbReference>
<dbReference type="Proteomes" id="UP000694844">
    <property type="component" value="Chromosome 1"/>
</dbReference>
<comment type="similarity">
    <text evidence="2 8">Belongs to the TUBGCP family.</text>
</comment>